<dbReference type="OrthoDB" id="5956163at2759"/>
<keyword evidence="8" id="KW-1015">Disulfide bond</keyword>
<gene>
    <name evidence="18" type="ORF">APUTEX25_002325</name>
    <name evidence="17" type="ORF">F751_4493</name>
</gene>
<dbReference type="EMBL" id="QOKY01000130">
    <property type="protein sequence ID" value="RMZ57093.1"/>
    <property type="molecule type" value="Genomic_DNA"/>
</dbReference>
<dbReference type="Pfam" id="PF07992">
    <property type="entry name" value="Pyr_redox_2"/>
    <property type="match status" value="1"/>
</dbReference>
<evidence type="ECO:0000259" key="15">
    <source>
        <dbReference type="Pfam" id="PF02852"/>
    </source>
</evidence>
<reference evidence="18" key="3">
    <citation type="submission" date="2018-10" db="EMBL/GenBank/DDBJ databases">
        <authorList>
            <person name="Hovde B."/>
            <person name="Zhang X."/>
        </authorList>
    </citation>
    <scope>NUCLEOTIDE SEQUENCE [LARGE SCALE GENOMIC DNA]</scope>
    <source>
        <strain evidence="18">UTEX 25</strain>
    </source>
</reference>
<dbReference type="KEGG" id="apro:F751_4493"/>
<protein>
    <recommendedName>
        <fullName evidence="3">glutathione-disulfide reductase</fullName>
        <ecNumber evidence="3">1.8.1.7</ecNumber>
    </recommendedName>
</protein>
<keyword evidence="19" id="KW-1185">Reference proteome</keyword>
<evidence type="ECO:0000256" key="7">
    <source>
        <dbReference type="ARBA" id="ARBA00023002"/>
    </source>
</evidence>
<dbReference type="Gene3D" id="3.50.50.60">
    <property type="entry name" value="FAD/NAD(P)-binding domain"/>
    <property type="match status" value="2"/>
</dbReference>
<dbReference type="GO" id="GO:0004362">
    <property type="term" value="F:glutathione-disulfide reductase (NADPH) activity"/>
    <property type="evidence" value="ECO:0007669"/>
    <property type="project" value="UniProtKB-EC"/>
</dbReference>
<proteinExistence type="inferred from homology"/>
<dbReference type="PRINTS" id="PR00368">
    <property type="entry name" value="FADPNR"/>
</dbReference>
<keyword evidence="5 12" id="KW-0274">FAD</keyword>
<evidence type="ECO:0000256" key="10">
    <source>
        <dbReference type="ARBA" id="ARBA00049142"/>
    </source>
</evidence>
<evidence type="ECO:0000256" key="14">
    <source>
        <dbReference type="RuleBase" id="RU003691"/>
    </source>
</evidence>
<feature type="binding site" evidence="12">
    <location>
        <begin position="197"/>
        <end position="204"/>
    </location>
    <ligand>
        <name>NAD(+)</name>
        <dbReference type="ChEBI" id="CHEBI:57540"/>
    </ligand>
</feature>
<evidence type="ECO:0000256" key="11">
    <source>
        <dbReference type="PIRSR" id="PIRSR000350-2"/>
    </source>
</evidence>
<reference evidence="18" key="4">
    <citation type="submission" date="2018-11" db="EMBL/GenBank/DDBJ databases">
        <title>Characterization of plant carbon substrate utilization by Auxenochlorella protothecoides.</title>
        <authorList>
            <person name="Vogler B.W."/>
            <person name="Starkenburg S.R."/>
            <person name="Sudasinghe N."/>
            <person name="Schambach J.Y."/>
            <person name="Rollin J.A."/>
            <person name="Pattathil S."/>
            <person name="Barry A.N."/>
        </authorList>
    </citation>
    <scope>NUCLEOTIDE SEQUENCE [LARGE SCALE GENOMIC DNA]</scope>
    <source>
        <strain evidence="18">UTEX 25</strain>
    </source>
</reference>
<dbReference type="PIRSF" id="PIRSF000350">
    <property type="entry name" value="Mercury_reductase_MerA"/>
    <property type="match status" value="1"/>
</dbReference>
<dbReference type="Proteomes" id="UP000279271">
    <property type="component" value="Unassembled WGS sequence"/>
</dbReference>
<feature type="binding site" evidence="12">
    <location>
        <position position="132"/>
    </location>
    <ligand>
        <name>FAD</name>
        <dbReference type="ChEBI" id="CHEBI:57692"/>
    </ligand>
</feature>
<evidence type="ECO:0000313" key="18">
    <source>
        <dbReference type="EMBL" id="RMZ57093.1"/>
    </source>
</evidence>
<evidence type="ECO:0000256" key="5">
    <source>
        <dbReference type="ARBA" id="ARBA00022827"/>
    </source>
</evidence>
<reference evidence="17 19" key="1">
    <citation type="journal article" date="2014" name="BMC Genomics">
        <title>Oil accumulation mechanisms of the oleaginous microalga Chlorella protothecoides revealed through its genome, transcriptomes, and proteomes.</title>
        <authorList>
            <person name="Gao C."/>
            <person name="Wang Y."/>
            <person name="Shen Y."/>
            <person name="Yan D."/>
            <person name="He X."/>
            <person name="Dai J."/>
            <person name="Wu Q."/>
        </authorList>
    </citation>
    <scope>NUCLEOTIDE SEQUENCE [LARGE SCALE GENOMIC DNA]</scope>
    <source>
        <strain evidence="17 19">0710</strain>
    </source>
</reference>
<dbReference type="PANTHER" id="PTHR42737:SF2">
    <property type="entry name" value="GLUTATHIONE REDUCTASE"/>
    <property type="match status" value="1"/>
</dbReference>
<feature type="binding site" evidence="12">
    <location>
        <position position="331"/>
    </location>
    <ligand>
        <name>FAD</name>
        <dbReference type="ChEBI" id="CHEBI:57692"/>
    </ligand>
</feature>
<dbReference type="RefSeq" id="XP_011400190.1">
    <property type="nucleotide sequence ID" value="XM_011401888.1"/>
</dbReference>
<evidence type="ECO:0000256" key="9">
    <source>
        <dbReference type="ARBA" id="ARBA00023284"/>
    </source>
</evidence>
<evidence type="ECO:0000256" key="4">
    <source>
        <dbReference type="ARBA" id="ARBA00022630"/>
    </source>
</evidence>
<keyword evidence="6" id="KW-0521">NADP</keyword>
<dbReference type="PANTHER" id="PTHR42737">
    <property type="entry name" value="GLUTATHIONE REDUCTASE"/>
    <property type="match status" value="1"/>
</dbReference>
<dbReference type="Proteomes" id="UP000028924">
    <property type="component" value="Unassembled WGS sequence"/>
</dbReference>
<keyword evidence="9 14" id="KW-0676">Redox-active center</keyword>
<dbReference type="PROSITE" id="PS00076">
    <property type="entry name" value="PYRIDINE_REDOX_1"/>
    <property type="match status" value="1"/>
</dbReference>
<keyword evidence="7 14" id="KW-0560">Oxidoreductase</keyword>
<dbReference type="InterPro" id="IPR001100">
    <property type="entry name" value="Pyr_nuc-diS_OxRdtase"/>
</dbReference>
<dbReference type="InterPro" id="IPR012999">
    <property type="entry name" value="Pyr_OxRdtase_I_AS"/>
</dbReference>
<dbReference type="InterPro" id="IPR023753">
    <property type="entry name" value="FAD/NAD-binding_dom"/>
</dbReference>
<reference evidence="20" key="2">
    <citation type="journal article" date="2018" name="Algal Res.">
        <title>Characterization of plant carbon substrate utilization by Auxenochlorella protothecoides.</title>
        <authorList>
            <person name="Vogler B.W."/>
            <person name="Starkenburg S.R."/>
            <person name="Sudasinghe N."/>
            <person name="Schambach J.Y."/>
            <person name="Rollin J.A."/>
            <person name="Pattathil S."/>
            <person name="Barry A.N."/>
        </authorList>
    </citation>
    <scope>NUCLEOTIDE SEQUENCE [LARGE SCALE GENOMIC DNA]</scope>
    <source>
        <strain evidence="20">UTEX 25</strain>
    </source>
</reference>
<feature type="active site" description="Proton acceptor" evidence="11">
    <location>
        <position position="465"/>
    </location>
</feature>
<comment type="similarity">
    <text evidence="1 14">Belongs to the class-I pyridine nucleotide-disulfide oxidoreductase family.</text>
</comment>
<feature type="domain" description="FAD/NAD(P)-binding" evidence="16">
    <location>
        <begin position="12"/>
        <end position="346"/>
    </location>
</feature>
<dbReference type="InterPro" id="IPR036188">
    <property type="entry name" value="FAD/NAD-bd_sf"/>
</dbReference>
<dbReference type="InterPro" id="IPR046952">
    <property type="entry name" value="GSHR/TRXR-like"/>
</dbReference>
<organism evidence="17 19">
    <name type="scientific">Auxenochlorella protothecoides</name>
    <name type="common">Green microalga</name>
    <name type="synonym">Chlorella protothecoides</name>
    <dbReference type="NCBI Taxonomy" id="3075"/>
    <lineage>
        <taxon>Eukaryota</taxon>
        <taxon>Viridiplantae</taxon>
        <taxon>Chlorophyta</taxon>
        <taxon>core chlorophytes</taxon>
        <taxon>Trebouxiophyceae</taxon>
        <taxon>Chlorellales</taxon>
        <taxon>Chlorellaceae</taxon>
        <taxon>Auxenochlorella</taxon>
    </lineage>
</organism>
<dbReference type="Gene3D" id="3.30.390.30">
    <property type="match status" value="1"/>
</dbReference>
<dbReference type="SUPFAM" id="SSF51905">
    <property type="entry name" value="FAD/NAD(P)-binding domain"/>
    <property type="match status" value="1"/>
</dbReference>
<dbReference type="NCBIfam" id="NF004776">
    <property type="entry name" value="PRK06116.1"/>
    <property type="match status" value="1"/>
</dbReference>
<dbReference type="SUPFAM" id="SSF55424">
    <property type="entry name" value="FAD/NAD-linked reductases, dimerisation (C-terminal) domain"/>
    <property type="match status" value="1"/>
</dbReference>
<comment type="subunit">
    <text evidence="2">Homodimer.</text>
</comment>
<evidence type="ECO:0000256" key="13">
    <source>
        <dbReference type="PIRSR" id="PIRSR000350-4"/>
    </source>
</evidence>
<dbReference type="InterPro" id="IPR016156">
    <property type="entry name" value="FAD/NAD-linked_Rdtase_dimer_sf"/>
</dbReference>
<keyword evidence="12" id="KW-0547">Nucleotide-binding</keyword>
<dbReference type="Pfam" id="PF02852">
    <property type="entry name" value="Pyr_redox_dim"/>
    <property type="match status" value="1"/>
</dbReference>
<evidence type="ECO:0000256" key="12">
    <source>
        <dbReference type="PIRSR" id="PIRSR000350-3"/>
    </source>
</evidence>
<keyword evidence="4 14" id="KW-0285">Flavoprotein</keyword>
<dbReference type="InterPro" id="IPR004099">
    <property type="entry name" value="Pyr_nucl-diS_OxRdtase_dimer"/>
</dbReference>
<evidence type="ECO:0000256" key="3">
    <source>
        <dbReference type="ARBA" id="ARBA00012607"/>
    </source>
</evidence>
<dbReference type="GO" id="GO:0050660">
    <property type="term" value="F:flavin adenine dinucleotide binding"/>
    <property type="evidence" value="ECO:0007669"/>
    <property type="project" value="InterPro"/>
</dbReference>
<evidence type="ECO:0000259" key="16">
    <source>
        <dbReference type="Pfam" id="PF07992"/>
    </source>
</evidence>
<keyword evidence="12" id="KW-0520">NAD</keyword>
<dbReference type="STRING" id="3075.A0A087SNB9"/>
<dbReference type="GO" id="GO:0005829">
    <property type="term" value="C:cytosol"/>
    <property type="evidence" value="ECO:0007669"/>
    <property type="project" value="TreeGrafter"/>
</dbReference>
<comment type="catalytic activity">
    <reaction evidence="10">
        <text>2 glutathione + NADP(+) = glutathione disulfide + NADPH + H(+)</text>
        <dbReference type="Rhea" id="RHEA:11740"/>
        <dbReference type="ChEBI" id="CHEBI:15378"/>
        <dbReference type="ChEBI" id="CHEBI:57783"/>
        <dbReference type="ChEBI" id="CHEBI:57925"/>
        <dbReference type="ChEBI" id="CHEBI:58297"/>
        <dbReference type="ChEBI" id="CHEBI:58349"/>
        <dbReference type="EC" id="1.8.1.7"/>
    </reaction>
</comment>
<evidence type="ECO:0000313" key="20">
    <source>
        <dbReference type="Proteomes" id="UP000279271"/>
    </source>
</evidence>
<name>A0A087SNB9_AUXPR</name>
<accession>A0A087SNB9</accession>
<dbReference type="EC" id="1.8.1.7" evidence="3"/>
<feature type="disulfide bond" description="Redox-active" evidence="13">
    <location>
        <begin position="60"/>
        <end position="65"/>
    </location>
</feature>
<dbReference type="FunFam" id="3.50.50.60:FF:000051">
    <property type="entry name" value="Glutathione reductase"/>
    <property type="match status" value="1"/>
</dbReference>
<comment type="cofactor">
    <cofactor evidence="12">
        <name>FAD</name>
        <dbReference type="ChEBI" id="CHEBI:57692"/>
    </cofactor>
    <text evidence="12">Binds 1 FAD per subunit.</text>
</comment>
<dbReference type="AlphaFoldDB" id="A0A087SNB9"/>
<dbReference type="PRINTS" id="PR00411">
    <property type="entry name" value="PNDRDTASEI"/>
</dbReference>
<dbReference type="GO" id="GO:0034599">
    <property type="term" value="P:cellular response to oxidative stress"/>
    <property type="evidence" value="ECO:0007669"/>
    <property type="project" value="TreeGrafter"/>
</dbReference>
<dbReference type="GO" id="GO:0006749">
    <property type="term" value="P:glutathione metabolic process"/>
    <property type="evidence" value="ECO:0007669"/>
    <property type="project" value="TreeGrafter"/>
</dbReference>
<evidence type="ECO:0000313" key="19">
    <source>
        <dbReference type="Proteomes" id="UP000028924"/>
    </source>
</evidence>
<feature type="binding site" evidence="12">
    <location>
        <position position="289"/>
    </location>
    <ligand>
        <name>NAD(+)</name>
        <dbReference type="ChEBI" id="CHEBI:57540"/>
    </ligand>
</feature>
<dbReference type="eggNOG" id="KOG0405">
    <property type="taxonomic scope" value="Eukaryota"/>
</dbReference>
<evidence type="ECO:0000313" key="17">
    <source>
        <dbReference type="EMBL" id="KFM27223.1"/>
    </source>
</evidence>
<sequence>MSDHAGEDGFEYDLVTIGAGSGGVRASRLAASKYGRKVAVIELPFGFVSDDSTGGAGGTCVIRGCVPKKLLVYASEFADGFRAAQGFGWGAASPPVDIKQLIARKGKEIQRLNGVYTSILKNAGVEQIEGRGVVLDPHTVEVRAADGSVRRLRTANILVATGGRAVKIPVEGKEHAITSDEALVLDEYPDTSIAVIGGGYIAVEFAGIFKGLGADVHLMYRAPLPLRAFDDECRSAVAENLELRGIHVHSECNPTSIEKEGEGRYVLHYRDGSGQEHTLRCGKVMMATGRRANTRGIGLEDAGVELAPKSQAIVVDEFSRTSVPSIWAIGDVTDRVALTPVALMEGRALVETLFGGRDVAPDYANIASAVFAQPPLATVGLSEKEAQEKLSGEVDVYVSKFRPMKNTLSGAEEKTFMKMLVHVESDKVVGCHMVGPDAAEIMQGLGIALKCGATKAQFDATVGIHPSSAEEWVTMGTPSRWRIKCGAS</sequence>
<dbReference type="EMBL" id="KL662144">
    <property type="protein sequence ID" value="KFM27223.1"/>
    <property type="molecule type" value="Genomic_DNA"/>
</dbReference>
<dbReference type="GeneID" id="23615884"/>
<evidence type="ECO:0000256" key="8">
    <source>
        <dbReference type="ARBA" id="ARBA00023157"/>
    </source>
</evidence>
<evidence type="ECO:0000256" key="2">
    <source>
        <dbReference type="ARBA" id="ARBA00011738"/>
    </source>
</evidence>
<evidence type="ECO:0000256" key="6">
    <source>
        <dbReference type="ARBA" id="ARBA00022857"/>
    </source>
</evidence>
<dbReference type="GO" id="GO:0045454">
    <property type="term" value="P:cell redox homeostasis"/>
    <property type="evidence" value="ECO:0007669"/>
    <property type="project" value="InterPro"/>
</dbReference>
<feature type="domain" description="Pyridine nucleotide-disulphide oxidoreductase dimerisation" evidence="15">
    <location>
        <begin position="366"/>
        <end position="475"/>
    </location>
</feature>
<dbReference type="GO" id="GO:0005739">
    <property type="term" value="C:mitochondrion"/>
    <property type="evidence" value="ECO:0007669"/>
    <property type="project" value="TreeGrafter"/>
</dbReference>
<feature type="binding site" evidence="12">
    <location>
        <position position="69"/>
    </location>
    <ligand>
        <name>FAD</name>
        <dbReference type="ChEBI" id="CHEBI:57692"/>
    </ligand>
</feature>
<evidence type="ECO:0000256" key="1">
    <source>
        <dbReference type="ARBA" id="ARBA00007532"/>
    </source>
</evidence>